<comment type="caution">
    <text evidence="2">The sequence shown here is derived from an EMBL/GenBank/DDBJ whole genome shotgun (WGS) entry which is preliminary data.</text>
</comment>
<dbReference type="Proteomes" id="UP000298663">
    <property type="component" value="Unassembled WGS sequence"/>
</dbReference>
<gene>
    <name evidence="2" type="ORF">L596_028865</name>
</gene>
<evidence type="ECO:0000313" key="2">
    <source>
        <dbReference type="EMBL" id="TKR61809.1"/>
    </source>
</evidence>
<proteinExistence type="predicted"/>
<dbReference type="EMBL" id="AZBU02000011">
    <property type="protein sequence ID" value="TKR61809.1"/>
    <property type="molecule type" value="Genomic_DNA"/>
</dbReference>
<organism evidence="2 3">
    <name type="scientific">Steinernema carpocapsae</name>
    <name type="common">Entomopathogenic nematode</name>
    <dbReference type="NCBI Taxonomy" id="34508"/>
    <lineage>
        <taxon>Eukaryota</taxon>
        <taxon>Metazoa</taxon>
        <taxon>Ecdysozoa</taxon>
        <taxon>Nematoda</taxon>
        <taxon>Chromadorea</taxon>
        <taxon>Rhabditida</taxon>
        <taxon>Tylenchina</taxon>
        <taxon>Panagrolaimomorpha</taxon>
        <taxon>Strongyloidoidea</taxon>
        <taxon>Steinernematidae</taxon>
        <taxon>Steinernema</taxon>
    </lineage>
</organism>
<evidence type="ECO:0000313" key="3">
    <source>
        <dbReference type="Proteomes" id="UP000298663"/>
    </source>
</evidence>
<feature type="region of interest" description="Disordered" evidence="1">
    <location>
        <begin position="1"/>
        <end position="21"/>
    </location>
</feature>
<sequence length="269" mass="30147">MSKPKPKMLQKRISAKNASQSDWEDWGRVLKKLGSDREDFPVLWIAPGNLGTLGGDWEGGKRFPAFVYADTGFQTPAASQTIPAPQMNPGSSHYDSQCSVSNTCFSALIEGRIEFAKDYMAIPTEVQMSKPLGSLLTSRCQFGFSREFSYHSQLFIFSDAYNHGPGMYGMMLGAPITGEMFTQQTATLNNSNFYSNEPEMMPNEKMVEEAEKVPVRFTVPGMNDSYKVPYSKIKRRIEQPENINCITPNLILREQTNRISVPAEGCHLK</sequence>
<feature type="compositionally biased region" description="Basic residues" evidence="1">
    <location>
        <begin position="1"/>
        <end position="14"/>
    </location>
</feature>
<reference evidence="2 3" key="1">
    <citation type="journal article" date="2015" name="Genome Biol.">
        <title>Comparative genomics of Steinernema reveals deeply conserved gene regulatory networks.</title>
        <authorList>
            <person name="Dillman A.R."/>
            <person name="Macchietto M."/>
            <person name="Porter C.F."/>
            <person name="Rogers A."/>
            <person name="Williams B."/>
            <person name="Antoshechkin I."/>
            <person name="Lee M.M."/>
            <person name="Goodwin Z."/>
            <person name="Lu X."/>
            <person name="Lewis E.E."/>
            <person name="Goodrich-Blair H."/>
            <person name="Stock S.P."/>
            <person name="Adams B.J."/>
            <person name="Sternberg P.W."/>
            <person name="Mortazavi A."/>
        </authorList>
    </citation>
    <scope>NUCLEOTIDE SEQUENCE [LARGE SCALE GENOMIC DNA]</scope>
    <source>
        <strain evidence="2 3">ALL</strain>
    </source>
</reference>
<reference evidence="2 3" key="2">
    <citation type="journal article" date="2019" name="G3 (Bethesda)">
        <title>Hybrid Assembly of the Genome of the Entomopathogenic Nematode Steinernema carpocapsae Identifies the X-Chromosome.</title>
        <authorList>
            <person name="Serra L."/>
            <person name="Macchietto M."/>
            <person name="Macias-Munoz A."/>
            <person name="McGill C.J."/>
            <person name="Rodriguez I.M."/>
            <person name="Rodriguez B."/>
            <person name="Murad R."/>
            <person name="Mortazavi A."/>
        </authorList>
    </citation>
    <scope>NUCLEOTIDE SEQUENCE [LARGE SCALE GENOMIC DNA]</scope>
    <source>
        <strain evidence="2 3">ALL</strain>
    </source>
</reference>
<protein>
    <submittedName>
        <fullName evidence="2">Uncharacterized protein</fullName>
    </submittedName>
</protein>
<keyword evidence="3" id="KW-1185">Reference proteome</keyword>
<name>A0A4U5LZM9_STECR</name>
<evidence type="ECO:0000256" key="1">
    <source>
        <dbReference type="SAM" id="MobiDB-lite"/>
    </source>
</evidence>
<accession>A0A4U5LZM9</accession>
<dbReference type="AlphaFoldDB" id="A0A4U5LZM9"/>